<dbReference type="InterPro" id="IPR003806">
    <property type="entry name" value="ATP-grasp_PylC-type"/>
</dbReference>
<name>A0A9C7G6G6_9BACI</name>
<keyword evidence="4" id="KW-1185">Reference proteome</keyword>
<protein>
    <recommendedName>
        <fullName evidence="2">ATP-grasp domain-containing protein</fullName>
    </recommendedName>
</protein>
<dbReference type="Proteomes" id="UP000789845">
    <property type="component" value="Unassembled WGS sequence"/>
</dbReference>
<dbReference type="InterPro" id="IPR048764">
    <property type="entry name" value="PylC_N"/>
</dbReference>
<dbReference type="Pfam" id="PF21360">
    <property type="entry name" value="PylC-like_N"/>
    <property type="match status" value="1"/>
</dbReference>
<sequence>MNEINILILSAGRRVELVESFKNAARKLNLISNIVAGDCSDTAPALYFADKACKLPHISDPEYINAIIEICNIENISLVVPTIDTDLLLLAKNKEFIEANSNCKLLISDTRVIEICRDKINTQLFMEENNFGIPKMYTIEEILNNRDMEFPLFIKPKSGSSSINTFKVNNYNELKIYNSLISDPIIQDFMEGEEYTVDVFLDFDSTIITIVPRLRLATRSGEISKGRIIRDREIIEDVSKLMKKLKPIGHITVQLMKTRKGIEYIEVNPRFGGGAPMSIQSGADSCANLFRLLMGQKLEYNENFKDNVTFLRFDSSVCVDENLELIKW</sequence>
<feature type="domain" description="ATP-grasp" evidence="2">
    <location>
        <begin position="123"/>
        <end position="294"/>
    </location>
</feature>
<dbReference type="Gene3D" id="3.30.470.20">
    <property type="entry name" value="ATP-grasp fold, B domain"/>
    <property type="match status" value="1"/>
</dbReference>
<dbReference type="InterPro" id="IPR013815">
    <property type="entry name" value="ATP_grasp_subdomain_1"/>
</dbReference>
<dbReference type="RefSeq" id="WP_230494889.1">
    <property type="nucleotide sequence ID" value="NZ_CAKJTG010000002.1"/>
</dbReference>
<dbReference type="Gene3D" id="3.40.50.20">
    <property type="match status" value="1"/>
</dbReference>
<evidence type="ECO:0000259" key="2">
    <source>
        <dbReference type="PROSITE" id="PS50975"/>
    </source>
</evidence>
<proteinExistence type="predicted"/>
<comment type="caution">
    <text evidence="3">The sequence shown here is derived from an EMBL/GenBank/DDBJ whole genome shotgun (WGS) entry which is preliminary data.</text>
</comment>
<dbReference type="SUPFAM" id="SSF56059">
    <property type="entry name" value="Glutathione synthetase ATP-binding domain-like"/>
    <property type="match status" value="1"/>
</dbReference>
<reference evidence="3" key="1">
    <citation type="submission" date="2021-10" db="EMBL/GenBank/DDBJ databases">
        <authorList>
            <person name="Criscuolo A."/>
        </authorList>
    </citation>
    <scope>NUCLEOTIDE SEQUENCE</scope>
    <source>
        <strain evidence="3">CIP111885</strain>
    </source>
</reference>
<gene>
    <name evidence="3" type="ORF">NEOCIP111885_00286</name>
</gene>
<dbReference type="AlphaFoldDB" id="A0A9C7G6G6"/>
<evidence type="ECO:0000256" key="1">
    <source>
        <dbReference type="PROSITE-ProRule" id="PRU00409"/>
    </source>
</evidence>
<dbReference type="Pfam" id="PF02655">
    <property type="entry name" value="ATP-grasp_3"/>
    <property type="match status" value="1"/>
</dbReference>
<dbReference type="EMBL" id="CAKJTG010000002">
    <property type="protein sequence ID" value="CAG9606598.1"/>
    <property type="molecule type" value="Genomic_DNA"/>
</dbReference>
<dbReference type="PROSITE" id="PS50975">
    <property type="entry name" value="ATP_GRASP"/>
    <property type="match status" value="1"/>
</dbReference>
<organism evidence="3 4">
    <name type="scientific">Pseudoneobacillus rhizosphaerae</name>
    <dbReference type="NCBI Taxonomy" id="2880968"/>
    <lineage>
        <taxon>Bacteria</taxon>
        <taxon>Bacillati</taxon>
        <taxon>Bacillota</taxon>
        <taxon>Bacilli</taxon>
        <taxon>Bacillales</taxon>
        <taxon>Bacillaceae</taxon>
        <taxon>Pseudoneobacillus</taxon>
    </lineage>
</organism>
<dbReference type="Gene3D" id="3.30.1490.20">
    <property type="entry name" value="ATP-grasp fold, A domain"/>
    <property type="match status" value="1"/>
</dbReference>
<dbReference type="InterPro" id="IPR011761">
    <property type="entry name" value="ATP-grasp"/>
</dbReference>
<evidence type="ECO:0000313" key="3">
    <source>
        <dbReference type="EMBL" id="CAG9606598.1"/>
    </source>
</evidence>
<evidence type="ECO:0000313" key="4">
    <source>
        <dbReference type="Proteomes" id="UP000789845"/>
    </source>
</evidence>
<dbReference type="GO" id="GO:0005524">
    <property type="term" value="F:ATP binding"/>
    <property type="evidence" value="ECO:0007669"/>
    <property type="project" value="UniProtKB-UniRule"/>
</dbReference>
<accession>A0A9C7G6G6</accession>
<keyword evidence="1" id="KW-0547">Nucleotide-binding</keyword>
<keyword evidence="1" id="KW-0067">ATP-binding</keyword>
<dbReference type="GO" id="GO:0046872">
    <property type="term" value="F:metal ion binding"/>
    <property type="evidence" value="ECO:0007669"/>
    <property type="project" value="InterPro"/>
</dbReference>